<dbReference type="Gene3D" id="1.10.630.10">
    <property type="entry name" value="Cytochrome P450"/>
    <property type="match status" value="1"/>
</dbReference>
<evidence type="ECO:0000313" key="4">
    <source>
        <dbReference type="EMBL" id="KAK1271545.1"/>
    </source>
</evidence>
<dbReference type="GO" id="GO:0016125">
    <property type="term" value="P:sterol metabolic process"/>
    <property type="evidence" value="ECO:0007669"/>
    <property type="project" value="TreeGrafter"/>
</dbReference>
<keyword evidence="5" id="KW-1185">Reference proteome</keyword>
<accession>A0AAV9B4K3</accession>
<feature type="chain" id="PRO_5043933795" evidence="3">
    <location>
        <begin position="25"/>
        <end position="159"/>
    </location>
</feature>
<dbReference type="AlphaFoldDB" id="A0AAV9B4K3"/>
<feature type="signal peptide" evidence="3">
    <location>
        <begin position="1"/>
        <end position="24"/>
    </location>
</feature>
<evidence type="ECO:0000256" key="1">
    <source>
        <dbReference type="ARBA" id="ARBA00022723"/>
    </source>
</evidence>
<keyword evidence="3" id="KW-0732">Signal</keyword>
<dbReference type="Proteomes" id="UP001179952">
    <property type="component" value="Unassembled WGS sequence"/>
</dbReference>
<dbReference type="InterPro" id="IPR036396">
    <property type="entry name" value="Cyt_P450_sf"/>
</dbReference>
<name>A0AAV9B4K3_ACOGR</name>
<reference evidence="4" key="1">
    <citation type="journal article" date="2023" name="Nat. Commun.">
        <title>Diploid and tetraploid genomes of Acorus and the evolution of monocots.</title>
        <authorList>
            <person name="Ma L."/>
            <person name="Liu K.W."/>
            <person name="Li Z."/>
            <person name="Hsiao Y.Y."/>
            <person name="Qi Y."/>
            <person name="Fu T."/>
            <person name="Tang G.D."/>
            <person name="Zhang D."/>
            <person name="Sun W.H."/>
            <person name="Liu D.K."/>
            <person name="Li Y."/>
            <person name="Chen G.Z."/>
            <person name="Liu X.D."/>
            <person name="Liao X.Y."/>
            <person name="Jiang Y.T."/>
            <person name="Yu X."/>
            <person name="Hao Y."/>
            <person name="Huang J."/>
            <person name="Zhao X.W."/>
            <person name="Ke S."/>
            <person name="Chen Y.Y."/>
            <person name="Wu W.L."/>
            <person name="Hsu J.L."/>
            <person name="Lin Y.F."/>
            <person name="Huang M.D."/>
            <person name="Li C.Y."/>
            <person name="Huang L."/>
            <person name="Wang Z.W."/>
            <person name="Zhao X."/>
            <person name="Zhong W.Y."/>
            <person name="Peng D.H."/>
            <person name="Ahmad S."/>
            <person name="Lan S."/>
            <person name="Zhang J.S."/>
            <person name="Tsai W.C."/>
            <person name="Van de Peer Y."/>
            <person name="Liu Z.J."/>
        </authorList>
    </citation>
    <scope>NUCLEOTIDE SEQUENCE</scope>
    <source>
        <strain evidence="4">SCP</strain>
    </source>
</reference>
<sequence length="159" mass="18518">MLLKRLTFRVTCALLFAIPPGSEQDLLFEDFTTALRGLWTLPFNLPMTPFRRAIRACERICNRFSDLIRKRRKEILEGRVSSKDDVISPFVNLRDENGEEIREDVLIDNLITLMIGSHDTTAVLMGLLLRLIVRNHVVRNNIIEDWLPCHNLCDKFILR</sequence>
<keyword evidence="1" id="KW-0479">Metal-binding</keyword>
<dbReference type="PANTHER" id="PTHR24286">
    <property type="entry name" value="CYTOCHROME P450 26"/>
    <property type="match status" value="1"/>
</dbReference>
<dbReference type="GO" id="GO:0004497">
    <property type="term" value="F:monooxygenase activity"/>
    <property type="evidence" value="ECO:0007669"/>
    <property type="project" value="InterPro"/>
</dbReference>
<dbReference type="EMBL" id="JAUJYN010000005">
    <property type="protein sequence ID" value="KAK1271545.1"/>
    <property type="molecule type" value="Genomic_DNA"/>
</dbReference>
<evidence type="ECO:0000256" key="3">
    <source>
        <dbReference type="SAM" id="SignalP"/>
    </source>
</evidence>
<reference evidence="4" key="2">
    <citation type="submission" date="2023-06" db="EMBL/GenBank/DDBJ databases">
        <authorList>
            <person name="Ma L."/>
            <person name="Liu K.-W."/>
            <person name="Li Z."/>
            <person name="Hsiao Y.-Y."/>
            <person name="Qi Y."/>
            <person name="Fu T."/>
            <person name="Tang G."/>
            <person name="Zhang D."/>
            <person name="Sun W.-H."/>
            <person name="Liu D.-K."/>
            <person name="Li Y."/>
            <person name="Chen G.-Z."/>
            <person name="Liu X.-D."/>
            <person name="Liao X.-Y."/>
            <person name="Jiang Y.-T."/>
            <person name="Yu X."/>
            <person name="Hao Y."/>
            <person name="Huang J."/>
            <person name="Zhao X.-W."/>
            <person name="Ke S."/>
            <person name="Chen Y.-Y."/>
            <person name="Wu W.-L."/>
            <person name="Hsu J.-L."/>
            <person name="Lin Y.-F."/>
            <person name="Huang M.-D."/>
            <person name="Li C.-Y."/>
            <person name="Huang L."/>
            <person name="Wang Z.-W."/>
            <person name="Zhao X."/>
            <person name="Zhong W.-Y."/>
            <person name="Peng D.-H."/>
            <person name="Ahmad S."/>
            <person name="Lan S."/>
            <person name="Zhang J.-S."/>
            <person name="Tsai W.-C."/>
            <person name="Van De Peer Y."/>
            <person name="Liu Z.-J."/>
        </authorList>
    </citation>
    <scope>NUCLEOTIDE SEQUENCE</scope>
    <source>
        <strain evidence="4">SCP</strain>
        <tissue evidence="4">Leaves</tissue>
    </source>
</reference>
<organism evidence="4 5">
    <name type="scientific">Acorus gramineus</name>
    <name type="common">Dwarf sweet flag</name>
    <dbReference type="NCBI Taxonomy" id="55184"/>
    <lineage>
        <taxon>Eukaryota</taxon>
        <taxon>Viridiplantae</taxon>
        <taxon>Streptophyta</taxon>
        <taxon>Embryophyta</taxon>
        <taxon>Tracheophyta</taxon>
        <taxon>Spermatophyta</taxon>
        <taxon>Magnoliopsida</taxon>
        <taxon>Liliopsida</taxon>
        <taxon>Acoraceae</taxon>
        <taxon>Acorus</taxon>
    </lineage>
</organism>
<gene>
    <name evidence="4" type="ORF">QJS04_geneDACA005832</name>
</gene>
<evidence type="ECO:0000256" key="2">
    <source>
        <dbReference type="ARBA" id="ARBA00023004"/>
    </source>
</evidence>
<dbReference type="SUPFAM" id="SSF48264">
    <property type="entry name" value="Cytochrome P450"/>
    <property type="match status" value="1"/>
</dbReference>
<keyword evidence="2" id="KW-0408">Iron</keyword>
<dbReference type="GO" id="GO:0005506">
    <property type="term" value="F:iron ion binding"/>
    <property type="evidence" value="ECO:0007669"/>
    <property type="project" value="InterPro"/>
</dbReference>
<dbReference type="PANTHER" id="PTHR24286:SF256">
    <property type="entry name" value="CYTOCHROME P450 FAMILY PROTEIN"/>
    <property type="match status" value="1"/>
</dbReference>
<evidence type="ECO:0000313" key="5">
    <source>
        <dbReference type="Proteomes" id="UP001179952"/>
    </source>
</evidence>
<dbReference type="Pfam" id="PF00067">
    <property type="entry name" value="p450"/>
    <property type="match status" value="1"/>
</dbReference>
<dbReference type="InterPro" id="IPR001128">
    <property type="entry name" value="Cyt_P450"/>
</dbReference>
<dbReference type="GO" id="GO:0020037">
    <property type="term" value="F:heme binding"/>
    <property type="evidence" value="ECO:0007669"/>
    <property type="project" value="InterPro"/>
</dbReference>
<proteinExistence type="predicted"/>
<dbReference type="GO" id="GO:0016705">
    <property type="term" value="F:oxidoreductase activity, acting on paired donors, with incorporation or reduction of molecular oxygen"/>
    <property type="evidence" value="ECO:0007669"/>
    <property type="project" value="InterPro"/>
</dbReference>
<protein>
    <submittedName>
        <fullName evidence="4">Taxane 10-beta-hydroxylase</fullName>
    </submittedName>
</protein>
<comment type="caution">
    <text evidence="4">The sequence shown here is derived from an EMBL/GenBank/DDBJ whole genome shotgun (WGS) entry which is preliminary data.</text>
</comment>